<dbReference type="RefSeq" id="WP_114606883.1">
    <property type="nucleotide sequence ID" value="NZ_CP031149.1"/>
</dbReference>
<proteinExistence type="predicted"/>
<evidence type="ECO:0000313" key="1">
    <source>
        <dbReference type="EMBL" id="AXG11978.1"/>
    </source>
</evidence>
<dbReference type="EMBL" id="CP031149">
    <property type="protein sequence ID" value="AXG11978.1"/>
    <property type="molecule type" value="Genomic_DNA"/>
</dbReference>
<dbReference type="AlphaFoldDB" id="A0A345EIF6"/>
<sequence>MTESPERPTAPELPQYVLDPLDRQSPERLEAIAAYAEALADWKRSQREEDVAVTRAAEEVDEEAIEDLEERGFETDPKAYEDVPSKAYITVKETKPGYHYYYWQWREGDSWANEYIGPVTSENDS</sequence>
<keyword evidence="1" id="KW-0614">Plasmid</keyword>
<accession>A0A345EIF6</accession>
<evidence type="ECO:0000313" key="2">
    <source>
        <dbReference type="Proteomes" id="UP000252985"/>
    </source>
</evidence>
<gene>
    <name evidence="1" type="ORF">DU484_18905</name>
</gene>
<reference evidence="1 2" key="1">
    <citation type="submission" date="2018-07" db="EMBL/GenBank/DDBJ databases">
        <title>Genome sequences of Haloplanus sp. CBA1112.</title>
        <authorList>
            <person name="Kim Y.B."/>
            <person name="Roh S.W."/>
        </authorList>
    </citation>
    <scope>NUCLEOTIDE SEQUENCE [LARGE SCALE GENOMIC DNA]</scope>
    <source>
        <strain evidence="1 2">CBA1112</strain>
        <plasmid evidence="2">pcba1112-02</plasmid>
    </source>
</reference>
<organism evidence="1 2">
    <name type="scientific">Haloplanus rubicundus</name>
    <dbReference type="NCBI Taxonomy" id="1547898"/>
    <lineage>
        <taxon>Archaea</taxon>
        <taxon>Methanobacteriati</taxon>
        <taxon>Methanobacteriota</taxon>
        <taxon>Stenosarchaea group</taxon>
        <taxon>Halobacteria</taxon>
        <taxon>Halobacteriales</taxon>
        <taxon>Haloferacaceae</taxon>
        <taxon>Haloplanus</taxon>
    </lineage>
</organism>
<protein>
    <submittedName>
        <fullName evidence="1">Uncharacterized protein</fullName>
    </submittedName>
</protein>
<dbReference type="Proteomes" id="UP000252985">
    <property type="component" value="Plasmid pCBA1112-02"/>
</dbReference>
<name>A0A345EIF6_9EURY</name>
<dbReference type="GeneID" id="37289093"/>
<geneLocation type="plasmid" evidence="2">
    <name>pcba1112-02</name>
</geneLocation>
<dbReference type="KEGG" id="haq:DU484_18905"/>